<dbReference type="PANTHER" id="PTHR30562:SF1">
    <property type="entry name" value="UVRABC SYSTEM PROTEIN C"/>
    <property type="match status" value="1"/>
</dbReference>
<comment type="subcellular location">
    <subcellularLocation>
        <location evidence="6">Cytoplasm</location>
    </subcellularLocation>
</comment>
<proteinExistence type="inferred from homology"/>
<dbReference type="STRING" id="61635.BN85305940"/>
<evidence type="ECO:0000256" key="4">
    <source>
        <dbReference type="ARBA" id="ARBA00022881"/>
    </source>
</evidence>
<dbReference type="CDD" id="cd10434">
    <property type="entry name" value="GIY-YIG_UvrC_Cho"/>
    <property type="match status" value="1"/>
</dbReference>
<keyword evidence="2 6" id="KW-0227">DNA damage</keyword>
<feature type="domain" description="GIY-YIG" evidence="8">
    <location>
        <begin position="13"/>
        <end position="90"/>
    </location>
</feature>
<dbReference type="InterPro" id="IPR047296">
    <property type="entry name" value="GIY-YIG_UvrC_Cho"/>
</dbReference>
<dbReference type="InterPro" id="IPR050066">
    <property type="entry name" value="UvrABC_protein_C"/>
</dbReference>
<dbReference type="InterPro" id="IPR010994">
    <property type="entry name" value="RuvA_2-like"/>
</dbReference>
<dbReference type="GO" id="GO:0003677">
    <property type="term" value="F:DNA binding"/>
    <property type="evidence" value="ECO:0007669"/>
    <property type="project" value="UniProtKB-UniRule"/>
</dbReference>
<evidence type="ECO:0000313" key="10">
    <source>
        <dbReference type="EMBL" id="CCV65615.1"/>
    </source>
</evidence>
<evidence type="ECO:0000256" key="6">
    <source>
        <dbReference type="HAMAP-Rule" id="MF_00203"/>
    </source>
</evidence>
<keyword evidence="4 6" id="KW-0267">Excision nuclease</keyword>
<dbReference type="GO" id="GO:0009381">
    <property type="term" value="F:excinuclease ABC activity"/>
    <property type="evidence" value="ECO:0007669"/>
    <property type="project" value="UniProtKB-UniRule"/>
</dbReference>
<dbReference type="GO" id="GO:0006289">
    <property type="term" value="P:nucleotide-excision repair"/>
    <property type="evidence" value="ECO:0007669"/>
    <property type="project" value="UniProtKB-UniRule"/>
</dbReference>
<evidence type="ECO:0000256" key="5">
    <source>
        <dbReference type="ARBA" id="ARBA00023204"/>
    </source>
</evidence>
<dbReference type="RefSeq" id="WP_030004475.1">
    <property type="nucleotide sequence ID" value="NC_022549.1"/>
</dbReference>
<comment type="function">
    <text evidence="6">The UvrABC repair system catalyzes the recognition and processing of DNA lesions. UvrC both incises the 5' and 3' sides of the lesion. The N-terminal half is responsible for the 3' incision and the C-terminal half is responsible for the 5' incision.</text>
</comment>
<keyword evidence="6" id="KW-0742">SOS response</keyword>
<keyword evidence="5 6" id="KW-0234">DNA repair</keyword>
<name>U4KN14_9MOLU</name>
<dbReference type="Pfam" id="PF01541">
    <property type="entry name" value="GIY-YIG"/>
    <property type="match status" value="1"/>
</dbReference>
<dbReference type="Gene3D" id="3.40.1440.10">
    <property type="entry name" value="GIY-YIG endonuclease"/>
    <property type="match status" value="1"/>
</dbReference>
<dbReference type="GO" id="GO:0009432">
    <property type="term" value="P:SOS response"/>
    <property type="evidence" value="ECO:0007669"/>
    <property type="project" value="UniProtKB-UniRule"/>
</dbReference>
<dbReference type="EMBL" id="FO681348">
    <property type="protein sequence ID" value="CCV65615.1"/>
    <property type="molecule type" value="Genomic_DNA"/>
</dbReference>
<evidence type="ECO:0000313" key="11">
    <source>
        <dbReference type="Proteomes" id="UP000032737"/>
    </source>
</evidence>
<evidence type="ECO:0000256" key="3">
    <source>
        <dbReference type="ARBA" id="ARBA00022769"/>
    </source>
</evidence>
<dbReference type="GO" id="GO:0005737">
    <property type="term" value="C:cytoplasm"/>
    <property type="evidence" value="ECO:0007669"/>
    <property type="project" value="UniProtKB-SubCell"/>
</dbReference>
<dbReference type="PROSITE" id="PS50165">
    <property type="entry name" value="UVRC"/>
    <property type="match status" value="1"/>
</dbReference>
<comment type="similarity">
    <text evidence="6">Belongs to the UvrC family.</text>
</comment>
<keyword evidence="11" id="KW-1185">Reference proteome</keyword>
<evidence type="ECO:0000259" key="8">
    <source>
        <dbReference type="PROSITE" id="PS50164"/>
    </source>
</evidence>
<dbReference type="KEGG" id="abra:BN85305940"/>
<dbReference type="InterPro" id="IPR001943">
    <property type="entry name" value="UVR_dom"/>
</dbReference>
<dbReference type="Gene3D" id="1.10.150.20">
    <property type="entry name" value="5' to 3' exonuclease, C-terminal subdomain"/>
    <property type="match status" value="1"/>
</dbReference>
<dbReference type="InterPro" id="IPR038476">
    <property type="entry name" value="UvrC_RNase_H_dom_sf"/>
</dbReference>
<organism evidence="10 11">
    <name type="scientific">Acholeplasma brassicae</name>
    <dbReference type="NCBI Taxonomy" id="61635"/>
    <lineage>
        <taxon>Bacteria</taxon>
        <taxon>Bacillati</taxon>
        <taxon>Mycoplasmatota</taxon>
        <taxon>Mollicutes</taxon>
        <taxon>Acholeplasmatales</taxon>
        <taxon>Acholeplasmataceae</taxon>
        <taxon>Acholeplasma</taxon>
    </lineage>
</organism>
<feature type="domain" description="UVR" evidence="7">
    <location>
        <begin position="194"/>
        <end position="229"/>
    </location>
</feature>
<dbReference type="InterPro" id="IPR035901">
    <property type="entry name" value="GIY-YIG_endonuc_sf"/>
</dbReference>
<comment type="subunit">
    <text evidence="6">Interacts with UvrB in an incision complex.</text>
</comment>
<keyword evidence="3 6" id="KW-0228">DNA excision</keyword>
<dbReference type="InterPro" id="IPR001162">
    <property type="entry name" value="UvrC_RNase_H_dom"/>
</dbReference>
<dbReference type="SUPFAM" id="SSF46600">
    <property type="entry name" value="C-terminal UvrC-binding domain of UvrB"/>
    <property type="match status" value="1"/>
</dbReference>
<reference evidence="10 11" key="1">
    <citation type="journal article" date="2013" name="J. Mol. Microbiol. Biotechnol.">
        <title>Analysis of the Complete Genomes of Acholeplasma brassicae , A. palmae and A. laidlawii and Their Comparison to the Obligate Parasites from ' Candidatus Phytoplasma'.</title>
        <authorList>
            <person name="Kube M."/>
            <person name="Siewert C."/>
            <person name="Migdoll A.M."/>
            <person name="Duduk B."/>
            <person name="Holz S."/>
            <person name="Rabus R."/>
            <person name="Seemuller E."/>
            <person name="Mitrovic J."/>
            <person name="Muller I."/>
            <person name="Buttner C."/>
            <person name="Reinhardt R."/>
        </authorList>
    </citation>
    <scope>NUCLEOTIDE SEQUENCE [LARGE SCALE GENOMIC DNA]</scope>
    <source>
        <strain evidence="11">0502</strain>
    </source>
</reference>
<dbReference type="Pfam" id="PF22920">
    <property type="entry name" value="UvrC_RNaseH"/>
    <property type="match status" value="1"/>
</dbReference>
<keyword evidence="1 6" id="KW-0963">Cytoplasm</keyword>
<sequence>MDIIKEKLKNLPQKPGCYLMYNHTHEIIYVGKAKNLKNRVRSYFTGSHNAKTTKLVSEIQDFSYVQTNSERESLILELHLIKEHNPRYNIKLTDDSTYPFIMITNEKDPRLVVVRESNKKDGKLFGPYPNAYAARETAKLLNKIYPLRKCDTMPKKACLYFHLGQCLAPCIKKEPIDYKEMIAEITSFLKGDTKKVLDLLKNEMYQASEQLQFERAQEAKEMILHITSTTEKQLISLNDFKDRDFIGYHYDEEDCSIQILKMRQGKIIDVKSDIFPYVSSLNDAVMSYVMQTYENELLIPDELLFQDSFDENILVEVFGKKAMIPKIGDKKKLVDMAFKNAKYDLENHRLLYKISSEKTKEATEAFKSLLGLSDVRLIEVFDNAHLFGSAPISAMVVFKDGKPFKKGYRKYHIKTATPGDDYGQMKEVIYRRYQKQLMQKEELPDLIVVDGGKIQVNAAKEVLNSLGLEIPVIGLQKNQKHTFDRIYYETQSHEIKKATPLYTYLAKMSEEVHRFAITFHKNTRARTLMRSHLDGIKGVGEARKKALLEKFVTIDQMKIGDIEDYQSIGINEKLRETIINHLLDIEKKGLNEENHT</sequence>
<dbReference type="Pfam" id="PF02151">
    <property type="entry name" value="UVR"/>
    <property type="match status" value="1"/>
</dbReference>
<dbReference type="HOGENOM" id="CLU_014841_3_2_14"/>
<dbReference type="PROSITE" id="PS50151">
    <property type="entry name" value="UVR"/>
    <property type="match status" value="1"/>
</dbReference>
<dbReference type="InterPro" id="IPR004791">
    <property type="entry name" value="UvrC"/>
</dbReference>
<dbReference type="AlphaFoldDB" id="U4KN14"/>
<gene>
    <name evidence="6 10" type="primary">uvrC</name>
    <name evidence="10" type="ORF">BN85305940</name>
</gene>
<protein>
    <recommendedName>
        <fullName evidence="6">UvrABC system protein C</fullName>
        <shortName evidence="6">Protein UvrC</shortName>
    </recommendedName>
    <alternativeName>
        <fullName evidence="6">Excinuclease ABC subunit C</fullName>
    </alternativeName>
</protein>
<dbReference type="Pfam" id="PF08459">
    <property type="entry name" value="UvrC_RNaseH_dom"/>
    <property type="match status" value="1"/>
</dbReference>
<dbReference type="FunFam" id="3.40.1440.10:FF:000001">
    <property type="entry name" value="UvrABC system protein C"/>
    <property type="match status" value="1"/>
</dbReference>
<dbReference type="Gene3D" id="3.30.420.340">
    <property type="entry name" value="UvrC, RNAse H endonuclease domain"/>
    <property type="match status" value="1"/>
</dbReference>
<dbReference type="PANTHER" id="PTHR30562">
    <property type="entry name" value="UVRC/OXIDOREDUCTASE"/>
    <property type="match status" value="1"/>
</dbReference>
<dbReference type="InterPro" id="IPR036876">
    <property type="entry name" value="UVR_dom_sf"/>
</dbReference>
<evidence type="ECO:0000256" key="1">
    <source>
        <dbReference type="ARBA" id="ARBA00022490"/>
    </source>
</evidence>
<evidence type="ECO:0000259" key="9">
    <source>
        <dbReference type="PROSITE" id="PS50165"/>
    </source>
</evidence>
<evidence type="ECO:0000259" key="7">
    <source>
        <dbReference type="PROSITE" id="PS50151"/>
    </source>
</evidence>
<dbReference type="Proteomes" id="UP000032737">
    <property type="component" value="Chromosome"/>
</dbReference>
<accession>U4KN14</accession>
<dbReference type="SUPFAM" id="SSF47781">
    <property type="entry name" value="RuvA domain 2-like"/>
    <property type="match status" value="1"/>
</dbReference>
<dbReference type="SMART" id="SM00465">
    <property type="entry name" value="GIYc"/>
    <property type="match status" value="1"/>
</dbReference>
<dbReference type="HAMAP" id="MF_00203">
    <property type="entry name" value="UvrC"/>
    <property type="match status" value="1"/>
</dbReference>
<evidence type="ECO:0000256" key="2">
    <source>
        <dbReference type="ARBA" id="ARBA00022763"/>
    </source>
</evidence>
<dbReference type="InterPro" id="IPR000305">
    <property type="entry name" value="GIY-YIG_endonuc"/>
</dbReference>
<feature type="domain" description="UvrC family homology region profile" evidence="9">
    <location>
        <begin position="245"/>
        <end position="463"/>
    </location>
</feature>
<dbReference type="GO" id="GO:0009380">
    <property type="term" value="C:excinuclease repair complex"/>
    <property type="evidence" value="ECO:0007669"/>
    <property type="project" value="InterPro"/>
</dbReference>
<dbReference type="SUPFAM" id="SSF82771">
    <property type="entry name" value="GIY-YIG endonuclease"/>
    <property type="match status" value="1"/>
</dbReference>
<dbReference type="PROSITE" id="PS50164">
    <property type="entry name" value="GIY_YIG"/>
    <property type="match status" value="1"/>
</dbReference>
<dbReference type="NCBIfam" id="TIGR00194">
    <property type="entry name" value="uvrC"/>
    <property type="match status" value="1"/>
</dbReference>